<keyword evidence="8" id="KW-0547">Nucleotide-binding</keyword>
<dbReference type="NCBIfam" id="TIGR00708">
    <property type="entry name" value="cobA"/>
    <property type="match status" value="1"/>
</dbReference>
<keyword evidence="8" id="KW-0963">Cytoplasm</keyword>
<comment type="similarity">
    <text evidence="2 8">Belongs to the Cob(I)alamin adenosyltransferase family.</text>
</comment>
<dbReference type="GO" id="GO:0005524">
    <property type="term" value="F:ATP binding"/>
    <property type="evidence" value="ECO:0007669"/>
    <property type="project" value="UniProtKB-UniRule"/>
</dbReference>
<comment type="function">
    <text evidence="5 8">Required for both de novo synthesis of the corrin ring for the assimilation of exogenous corrinoids. Participates in the adenosylation of a variety of incomplete and complete corrinoids.</text>
</comment>
<reference evidence="10 11" key="1">
    <citation type="submission" date="2018-03" db="EMBL/GenBank/DDBJ databases">
        <title>Complete genome sequence of Thauera aromatica, a model organism for studying aromatic compound degradation under denitrifying conditions.</title>
        <authorList>
            <person name="Lo H.-Y."/>
            <person name="Goris T."/>
            <person name="Boll M."/>
            <person name="Mueller J.A."/>
        </authorList>
    </citation>
    <scope>NUCLEOTIDE SEQUENCE [LARGE SCALE GENOMIC DNA]</scope>
    <source>
        <strain evidence="10 11">K172</strain>
    </source>
</reference>
<dbReference type="PIRSF" id="PIRSF015617">
    <property type="entry name" value="Adensltrnsf_CobA"/>
    <property type="match status" value="1"/>
</dbReference>
<dbReference type="AlphaFoldDB" id="A0A2R4BRY8"/>
<accession>A0A2R4BRY8</accession>
<dbReference type="GO" id="GO:0008817">
    <property type="term" value="F:corrinoid adenosyltransferase activity"/>
    <property type="evidence" value="ECO:0007669"/>
    <property type="project" value="UniProtKB-UniRule"/>
</dbReference>
<comment type="catalytic activity">
    <reaction evidence="6 8">
        <text>2 cob(II)yrinate a,c diamide + reduced [electron-transfer flavoprotein] + 2 ATP = 2 adenosylcob(III)yrinate a,c-diamide + 2 triphosphate + oxidized [electron-transfer flavoprotein] + 3 H(+)</text>
        <dbReference type="Rhea" id="RHEA:11528"/>
        <dbReference type="Rhea" id="RHEA-COMP:10685"/>
        <dbReference type="Rhea" id="RHEA-COMP:10686"/>
        <dbReference type="ChEBI" id="CHEBI:15378"/>
        <dbReference type="ChEBI" id="CHEBI:18036"/>
        <dbReference type="ChEBI" id="CHEBI:30616"/>
        <dbReference type="ChEBI" id="CHEBI:57692"/>
        <dbReference type="ChEBI" id="CHEBI:58307"/>
        <dbReference type="ChEBI" id="CHEBI:58503"/>
        <dbReference type="ChEBI" id="CHEBI:58537"/>
        <dbReference type="EC" id="2.5.1.17"/>
    </reaction>
</comment>
<evidence type="ECO:0000256" key="6">
    <source>
        <dbReference type="ARBA" id="ARBA00048555"/>
    </source>
</evidence>
<dbReference type="OrthoDB" id="9810309at2"/>
<keyword evidence="8" id="KW-0067">ATP-binding</keyword>
<keyword evidence="8" id="KW-0169">Cobalamin biosynthesis</keyword>
<keyword evidence="8 10" id="KW-0808">Transferase</keyword>
<evidence type="ECO:0000256" key="4">
    <source>
        <dbReference type="ARBA" id="ARBA00023244"/>
    </source>
</evidence>
<keyword evidence="4 8" id="KW-0627">Porphyrin biosynthesis</keyword>
<dbReference type="UniPathway" id="UPA00148">
    <property type="reaction ID" value="UER00233"/>
</dbReference>
<dbReference type="CDD" id="cd00561">
    <property type="entry name" value="CobA_ACA"/>
    <property type="match status" value="1"/>
</dbReference>
<dbReference type="Gene3D" id="3.40.50.300">
    <property type="entry name" value="P-loop containing nucleotide triphosphate hydrolases"/>
    <property type="match status" value="1"/>
</dbReference>
<dbReference type="GO" id="GO:0006779">
    <property type="term" value="P:porphyrin-containing compound biosynthetic process"/>
    <property type="evidence" value="ECO:0007669"/>
    <property type="project" value="UniProtKB-UniRule"/>
</dbReference>
<dbReference type="SUPFAM" id="SSF52540">
    <property type="entry name" value="P-loop containing nucleoside triphosphate hydrolases"/>
    <property type="match status" value="1"/>
</dbReference>
<evidence type="ECO:0000256" key="1">
    <source>
        <dbReference type="ARBA" id="ARBA00005121"/>
    </source>
</evidence>
<evidence type="ECO:0000256" key="8">
    <source>
        <dbReference type="PIRNR" id="PIRNR015617"/>
    </source>
</evidence>
<dbReference type="Pfam" id="PF02572">
    <property type="entry name" value="CobA_CobO_BtuR"/>
    <property type="match status" value="1"/>
</dbReference>
<evidence type="ECO:0000256" key="5">
    <source>
        <dbReference type="ARBA" id="ARBA00024929"/>
    </source>
</evidence>
<evidence type="ECO:0000313" key="10">
    <source>
        <dbReference type="EMBL" id="AVR90099.1"/>
    </source>
</evidence>
<dbReference type="Pfam" id="PF12557">
    <property type="entry name" value="Co_AT_N"/>
    <property type="match status" value="1"/>
</dbReference>
<comment type="subcellular location">
    <subcellularLocation>
        <location evidence="8">Cytoplasm</location>
    </subcellularLocation>
</comment>
<evidence type="ECO:0000259" key="9">
    <source>
        <dbReference type="Pfam" id="PF12557"/>
    </source>
</evidence>
<evidence type="ECO:0000256" key="3">
    <source>
        <dbReference type="ARBA" id="ARBA00012454"/>
    </source>
</evidence>
<protein>
    <recommendedName>
        <fullName evidence="3 8">Corrinoid adenosyltransferase</fullName>
        <ecNumber evidence="3 8">2.5.1.17</ecNumber>
    </recommendedName>
    <alternativeName>
        <fullName evidence="8">Cob(II)alamin adenosyltransferase</fullName>
    </alternativeName>
    <alternativeName>
        <fullName evidence="8">Cob(II)yrinic acid a,c-diamide adenosyltransferase</fullName>
    </alternativeName>
</protein>
<keyword evidence="11" id="KW-1185">Reference proteome</keyword>
<evidence type="ECO:0000256" key="7">
    <source>
        <dbReference type="ARBA" id="ARBA00048692"/>
    </source>
</evidence>
<feature type="domain" description="Cob(I)alamin adenosyltransferase N-terminal" evidence="9">
    <location>
        <begin position="4"/>
        <end position="26"/>
    </location>
</feature>
<gene>
    <name evidence="10" type="ORF">Tharo_3218</name>
</gene>
<dbReference type="EC" id="2.5.1.17" evidence="3 8"/>
<comment type="catalytic activity">
    <reaction evidence="7 8">
        <text>2 cob(II)alamin + reduced [electron-transfer flavoprotein] + 2 ATP = 2 adenosylcob(III)alamin + 2 triphosphate + oxidized [electron-transfer flavoprotein] + 3 H(+)</text>
        <dbReference type="Rhea" id="RHEA:28671"/>
        <dbReference type="Rhea" id="RHEA-COMP:10685"/>
        <dbReference type="Rhea" id="RHEA-COMP:10686"/>
        <dbReference type="ChEBI" id="CHEBI:15378"/>
        <dbReference type="ChEBI" id="CHEBI:16304"/>
        <dbReference type="ChEBI" id="CHEBI:18036"/>
        <dbReference type="ChEBI" id="CHEBI:18408"/>
        <dbReference type="ChEBI" id="CHEBI:30616"/>
        <dbReference type="ChEBI" id="CHEBI:57692"/>
        <dbReference type="ChEBI" id="CHEBI:58307"/>
        <dbReference type="EC" id="2.5.1.17"/>
    </reaction>
</comment>
<sequence>MTENEQRDARHNARMARKKAVIDDRIAHAQAERGVLLVNTGNGKGKSSAGFGLVARALGHGLQVGVVQFIKGRADTGEEAFFRNQPGVRWHVMGDGFTWDTQDRARDVARAQAAWALAREMLQDPGIGLVVLDELNIALKHHYLEVDAVLADLRARPLRQHVVVTGRGAPAALLDAADTVTDMTPVKHAFAAGVKAMPGMEW</sequence>
<dbReference type="KEGG" id="tak:Tharo_3218"/>
<dbReference type="NCBIfam" id="NF004637">
    <property type="entry name" value="PRK05986.1"/>
    <property type="match status" value="1"/>
</dbReference>
<dbReference type="InterPro" id="IPR027417">
    <property type="entry name" value="P-loop_NTPase"/>
</dbReference>
<proteinExistence type="inferred from homology"/>
<evidence type="ECO:0000256" key="2">
    <source>
        <dbReference type="ARBA" id="ARBA00007487"/>
    </source>
</evidence>
<comment type="pathway">
    <text evidence="1 8">Cofactor biosynthesis; adenosylcobalamin biosynthesis; adenosylcobalamin from cob(II)yrinate a,c-diamide: step 2/7.</text>
</comment>
<dbReference type="PANTHER" id="PTHR46638:SF1">
    <property type="entry name" value="CORRINOID ADENOSYLTRANSFERASE"/>
    <property type="match status" value="1"/>
</dbReference>
<dbReference type="RefSeq" id="WP_107222105.1">
    <property type="nucleotide sequence ID" value="NZ_CP028339.1"/>
</dbReference>
<organism evidence="10 11">
    <name type="scientific">Thauera aromatica K172</name>
    <dbReference type="NCBI Taxonomy" id="44139"/>
    <lineage>
        <taxon>Bacteria</taxon>
        <taxon>Pseudomonadati</taxon>
        <taxon>Pseudomonadota</taxon>
        <taxon>Betaproteobacteria</taxon>
        <taxon>Rhodocyclales</taxon>
        <taxon>Zoogloeaceae</taxon>
        <taxon>Thauera</taxon>
    </lineage>
</organism>
<evidence type="ECO:0000313" key="11">
    <source>
        <dbReference type="Proteomes" id="UP000241885"/>
    </source>
</evidence>
<dbReference type="GO" id="GO:0009236">
    <property type="term" value="P:cobalamin biosynthetic process"/>
    <property type="evidence" value="ECO:0007669"/>
    <property type="project" value="UniProtKB-UniRule"/>
</dbReference>
<dbReference type="GO" id="GO:0005737">
    <property type="term" value="C:cytoplasm"/>
    <property type="evidence" value="ECO:0007669"/>
    <property type="project" value="UniProtKB-SubCell"/>
</dbReference>
<dbReference type="InterPro" id="IPR025826">
    <property type="entry name" value="Co_AT_N_dom"/>
</dbReference>
<dbReference type="Proteomes" id="UP000241885">
    <property type="component" value="Chromosome"/>
</dbReference>
<name>A0A2R4BRY8_THAAR</name>
<dbReference type="InterPro" id="IPR003724">
    <property type="entry name" value="CblAdoTrfase_CobA"/>
</dbReference>
<dbReference type="EMBL" id="CP028339">
    <property type="protein sequence ID" value="AVR90099.1"/>
    <property type="molecule type" value="Genomic_DNA"/>
</dbReference>
<dbReference type="PANTHER" id="PTHR46638">
    <property type="entry name" value="CORRINOID ADENOSYLTRANSFERASE"/>
    <property type="match status" value="1"/>
</dbReference>